<name>A0ABV8W150_9BACI</name>
<evidence type="ECO:0000259" key="4">
    <source>
        <dbReference type="Pfam" id="PF22725"/>
    </source>
</evidence>
<dbReference type="SUPFAM" id="SSF55347">
    <property type="entry name" value="Glyceraldehyde-3-phosphate dehydrogenase-like, C-terminal domain"/>
    <property type="match status" value="1"/>
</dbReference>
<keyword evidence="2" id="KW-0560">Oxidoreductase</keyword>
<dbReference type="EMBL" id="JBHSDV010000004">
    <property type="protein sequence ID" value="MFC4388813.1"/>
    <property type="molecule type" value="Genomic_DNA"/>
</dbReference>
<comment type="caution">
    <text evidence="5">The sequence shown here is derived from an EMBL/GenBank/DDBJ whole genome shotgun (WGS) entry which is preliminary data.</text>
</comment>
<dbReference type="Gene3D" id="3.30.360.10">
    <property type="entry name" value="Dihydrodipicolinate Reductase, domain 2"/>
    <property type="match status" value="1"/>
</dbReference>
<dbReference type="InterPro" id="IPR055170">
    <property type="entry name" value="GFO_IDH_MocA-like_dom"/>
</dbReference>
<proteinExistence type="inferred from homology"/>
<dbReference type="Pfam" id="PF01408">
    <property type="entry name" value="GFO_IDH_MocA"/>
    <property type="match status" value="1"/>
</dbReference>
<accession>A0ABV8W150</accession>
<comment type="similarity">
    <text evidence="1">Belongs to the Gfo/Idh/MocA family.</text>
</comment>
<dbReference type="Gene3D" id="3.40.50.720">
    <property type="entry name" value="NAD(P)-binding Rossmann-like Domain"/>
    <property type="match status" value="1"/>
</dbReference>
<feature type="domain" description="GFO/IDH/MocA-like oxidoreductase" evidence="4">
    <location>
        <begin position="132"/>
        <end position="249"/>
    </location>
</feature>
<dbReference type="Pfam" id="PF22725">
    <property type="entry name" value="GFO_IDH_MocA_C3"/>
    <property type="match status" value="1"/>
</dbReference>
<dbReference type="Proteomes" id="UP001595880">
    <property type="component" value="Unassembled WGS sequence"/>
</dbReference>
<dbReference type="InterPro" id="IPR036291">
    <property type="entry name" value="NAD(P)-bd_dom_sf"/>
</dbReference>
<dbReference type="PANTHER" id="PTHR22604:SF105">
    <property type="entry name" value="TRANS-1,2-DIHYDROBENZENE-1,2-DIOL DEHYDROGENASE"/>
    <property type="match status" value="1"/>
</dbReference>
<evidence type="ECO:0000256" key="1">
    <source>
        <dbReference type="ARBA" id="ARBA00010928"/>
    </source>
</evidence>
<reference evidence="6" key="1">
    <citation type="journal article" date="2019" name="Int. J. Syst. Evol. Microbiol.">
        <title>The Global Catalogue of Microorganisms (GCM) 10K type strain sequencing project: providing services to taxonomists for standard genome sequencing and annotation.</title>
        <authorList>
            <consortium name="The Broad Institute Genomics Platform"/>
            <consortium name="The Broad Institute Genome Sequencing Center for Infectious Disease"/>
            <person name="Wu L."/>
            <person name="Ma J."/>
        </authorList>
    </citation>
    <scope>NUCLEOTIDE SEQUENCE [LARGE SCALE GENOMIC DNA]</scope>
    <source>
        <strain evidence="6">KACC 14058</strain>
    </source>
</reference>
<dbReference type="InterPro" id="IPR000683">
    <property type="entry name" value="Gfo/Idh/MocA-like_OxRdtase_N"/>
</dbReference>
<dbReference type="InterPro" id="IPR050984">
    <property type="entry name" value="Gfo/Idh/MocA_domain"/>
</dbReference>
<dbReference type="PANTHER" id="PTHR22604">
    <property type="entry name" value="OXIDOREDUCTASES"/>
    <property type="match status" value="1"/>
</dbReference>
<feature type="domain" description="Gfo/Idh/MocA-like oxidoreductase N-terminal" evidence="3">
    <location>
        <begin position="5"/>
        <end position="123"/>
    </location>
</feature>
<evidence type="ECO:0000313" key="6">
    <source>
        <dbReference type="Proteomes" id="UP001595880"/>
    </source>
</evidence>
<evidence type="ECO:0000259" key="3">
    <source>
        <dbReference type="Pfam" id="PF01408"/>
    </source>
</evidence>
<sequence>MVKLKIGVLSTAKIGREQVIPAIQRSQNAEVVAIASRNIENAKKVAEELSIPNTYSSYLDLLNDQSIDAVYIPLPNAMHKEWVMKACEHKKHVLCEKPITLDAAELEEIKKVAEENNVYVMEAFMYQFHPQHQKVKELLNSGAIGNVTMMRASFSFYLDDRTNIRLNNELGGGSMYDVGCYSIHAIRNILNQEPITVYAKSVERDNLGVDTTMTGVLSFENGIVGLFDSSFDSTHRQEYEVIGSKGTIRVSAAFRPDTSKDGKGKVILCVDGKEPEEFSIDGDQYTLMVEDFADAITKNRALSYTIDMALNQMKIVEAVYRSSESNNVVIVD</sequence>
<keyword evidence="6" id="KW-1185">Reference proteome</keyword>
<dbReference type="SUPFAM" id="SSF51735">
    <property type="entry name" value="NAD(P)-binding Rossmann-fold domains"/>
    <property type="match status" value="1"/>
</dbReference>
<evidence type="ECO:0000313" key="5">
    <source>
        <dbReference type="EMBL" id="MFC4388813.1"/>
    </source>
</evidence>
<protein>
    <submittedName>
        <fullName evidence="5">Gfo/Idh/MocA family protein</fullName>
    </submittedName>
</protein>
<dbReference type="RefSeq" id="WP_390200105.1">
    <property type="nucleotide sequence ID" value="NZ_JBHSDV010000004.1"/>
</dbReference>
<gene>
    <name evidence="5" type="ORF">ACFOZ1_13510</name>
</gene>
<organism evidence="5 6">
    <name type="scientific">Gracilibacillus marinus</name>
    <dbReference type="NCBI Taxonomy" id="630535"/>
    <lineage>
        <taxon>Bacteria</taxon>
        <taxon>Bacillati</taxon>
        <taxon>Bacillota</taxon>
        <taxon>Bacilli</taxon>
        <taxon>Bacillales</taxon>
        <taxon>Bacillaceae</taxon>
        <taxon>Gracilibacillus</taxon>
    </lineage>
</organism>
<evidence type="ECO:0000256" key="2">
    <source>
        <dbReference type="ARBA" id="ARBA00023002"/>
    </source>
</evidence>